<organism evidence="2 3">
    <name type="scientific">Acidovorax delafieldii 2AN</name>
    <dbReference type="NCBI Taxonomy" id="573060"/>
    <lineage>
        <taxon>Bacteria</taxon>
        <taxon>Pseudomonadati</taxon>
        <taxon>Pseudomonadota</taxon>
        <taxon>Betaproteobacteria</taxon>
        <taxon>Burkholderiales</taxon>
        <taxon>Comamonadaceae</taxon>
        <taxon>Acidovorax</taxon>
    </lineage>
</organism>
<dbReference type="Proteomes" id="UP000003856">
    <property type="component" value="Unassembled WGS sequence"/>
</dbReference>
<dbReference type="AlphaFoldDB" id="C5T972"/>
<protein>
    <submittedName>
        <fullName evidence="2">Uncharacterized protein</fullName>
    </submittedName>
</protein>
<evidence type="ECO:0000256" key="1">
    <source>
        <dbReference type="SAM" id="SignalP"/>
    </source>
</evidence>
<dbReference type="PATRIC" id="fig|573060.9.peg.1547"/>
<comment type="caution">
    <text evidence="2">The sequence shown here is derived from an EMBL/GenBank/DDBJ whole genome shotgun (WGS) entry which is preliminary data.</text>
</comment>
<dbReference type="OrthoDB" id="5471440at2"/>
<keyword evidence="3" id="KW-1185">Reference proteome</keyword>
<dbReference type="RefSeq" id="WP_005799033.1">
    <property type="nucleotide sequence ID" value="NZ_ACQT01000178.1"/>
</dbReference>
<feature type="chain" id="PRO_5002955662" evidence="1">
    <location>
        <begin position="40"/>
        <end position="152"/>
    </location>
</feature>
<sequence length="152" mass="16128">MNPNVNPNPQTLSFHALAKVRAAVVLACLAALMAGPALAQNAGIAVYPGAKPDAATSEFLRSQMGVEGAAYRTNDSLQKVAAFYQQQPGMKPMGDATKDSAAFVAGCKEEFNAVMKKKMTVGCTHHVTVQNPWMDMKTGKMVADTLVSIVKQ</sequence>
<feature type="signal peptide" evidence="1">
    <location>
        <begin position="1"/>
        <end position="39"/>
    </location>
</feature>
<evidence type="ECO:0000313" key="3">
    <source>
        <dbReference type="Proteomes" id="UP000003856"/>
    </source>
</evidence>
<accession>C5T972</accession>
<evidence type="ECO:0000313" key="2">
    <source>
        <dbReference type="EMBL" id="EER58970.1"/>
    </source>
</evidence>
<proteinExistence type="predicted"/>
<gene>
    <name evidence="2" type="ORF">AcdelDRAFT_3452</name>
</gene>
<keyword evidence="1" id="KW-0732">Signal</keyword>
<dbReference type="EMBL" id="ACQT01000178">
    <property type="protein sequence ID" value="EER58970.1"/>
    <property type="molecule type" value="Genomic_DNA"/>
</dbReference>
<reference evidence="2 3" key="1">
    <citation type="submission" date="2009-05" db="EMBL/GenBank/DDBJ databases">
        <title>The draft genome of Acidovorax delafieldii 2AN.</title>
        <authorList>
            <consortium name="US DOE Joint Genome Institute (JGI-PGF)"/>
            <person name="Lucas S."/>
            <person name="Copeland A."/>
            <person name="Lapidus A."/>
            <person name="Glavina del Rio T."/>
            <person name="Tice H."/>
            <person name="Bruce D."/>
            <person name="Goodwin L."/>
            <person name="Pitluck S."/>
            <person name="Larimer F."/>
            <person name="Land M.L."/>
            <person name="Hauser L."/>
            <person name="Shelobolina E.S."/>
            <person name="Picardal F."/>
            <person name="Roden E."/>
            <person name="Emerson D."/>
        </authorList>
    </citation>
    <scope>NUCLEOTIDE SEQUENCE [LARGE SCALE GENOMIC DNA]</scope>
    <source>
        <strain evidence="2 3">2AN</strain>
    </source>
</reference>
<name>C5T972_ACIDE</name>